<comment type="caution">
    <text evidence="13">The sequence shown here is derived from an EMBL/GenBank/DDBJ whole genome shotgun (WGS) entry which is preliminary data.</text>
</comment>
<comment type="pathway">
    <text evidence="3">Protein modification; protein glycosylation.</text>
</comment>
<dbReference type="OrthoDB" id="4173905at2759"/>
<evidence type="ECO:0000313" key="14">
    <source>
        <dbReference type="Proteomes" id="UP000235965"/>
    </source>
</evidence>
<dbReference type="InterPro" id="IPR036424">
    <property type="entry name" value="UPP_synth-like_sf"/>
</dbReference>
<evidence type="ECO:0000256" key="6">
    <source>
        <dbReference type="ARBA" id="ARBA00022824"/>
    </source>
</evidence>
<keyword evidence="14" id="KW-1185">Reference proteome</keyword>
<evidence type="ECO:0000256" key="3">
    <source>
        <dbReference type="ARBA" id="ARBA00004922"/>
    </source>
</evidence>
<dbReference type="CDD" id="cd00475">
    <property type="entry name" value="Cis_IPPS"/>
    <property type="match status" value="1"/>
</dbReference>
<comment type="catalytic activity">
    <reaction evidence="9">
        <text>n isopentenyl diphosphate + (2E,6E)-farnesyl diphosphate = a di-trans,poly-cis-polyprenyl diphosphate + n diphosphate</text>
        <dbReference type="Rhea" id="RHEA:53008"/>
        <dbReference type="Rhea" id="RHEA-COMP:19494"/>
        <dbReference type="ChEBI" id="CHEBI:33019"/>
        <dbReference type="ChEBI" id="CHEBI:128769"/>
        <dbReference type="ChEBI" id="CHEBI:136960"/>
        <dbReference type="ChEBI" id="CHEBI:175763"/>
        <dbReference type="EC" id="2.5.1.87"/>
    </reaction>
</comment>
<keyword evidence="6" id="KW-0256">Endoplasmic reticulum</keyword>
<dbReference type="GO" id="GO:0005789">
    <property type="term" value="C:endoplasmic reticulum membrane"/>
    <property type="evidence" value="ECO:0007669"/>
    <property type="project" value="UniProtKB-SubCell"/>
</dbReference>
<gene>
    <name evidence="13" type="ORF">B7P43_G06087</name>
</gene>
<dbReference type="PANTHER" id="PTHR10291:SF43">
    <property type="entry name" value="DEHYDRODOLICHYL DIPHOSPHATE SYNTHASE COMPLEX SUBUNIT DHDDS"/>
    <property type="match status" value="1"/>
</dbReference>
<dbReference type="InParanoid" id="A0A2J7QQ21"/>
<evidence type="ECO:0000256" key="1">
    <source>
        <dbReference type="ARBA" id="ARBA00001946"/>
    </source>
</evidence>
<comment type="cofactor">
    <cofactor evidence="1">
        <name>Mg(2+)</name>
        <dbReference type="ChEBI" id="CHEBI:18420"/>
    </cofactor>
</comment>
<keyword evidence="7" id="KW-0460">Magnesium</keyword>
<proteinExistence type="inferred from homology"/>
<evidence type="ECO:0000256" key="8">
    <source>
        <dbReference type="ARBA" id="ARBA00023136"/>
    </source>
</evidence>
<dbReference type="EMBL" id="NEVH01012087">
    <property type="protein sequence ID" value="PNF30688.1"/>
    <property type="molecule type" value="Genomic_DNA"/>
</dbReference>
<keyword evidence="8" id="KW-0472">Membrane</keyword>
<comment type="function">
    <text evidence="10">With NUS1, forms the dehydrodolichyl diphosphate synthase (DDS) complex, an essential component of the dolichol monophosphate (Dol-P) biosynthetic machinery. Adds multiple copies of isopentenyl pyrophosphate (IPP) to farnesyl pyrophosphate (FPP) to produce dehydrodolichyl diphosphate (Dedol-PP), a precursor of dolichol which is utilized as a sugar carrier in protein glycosylation in the endoplasmic reticulum (ER).</text>
</comment>
<keyword evidence="5 12" id="KW-0808">Transferase</keyword>
<dbReference type="PANTHER" id="PTHR10291">
    <property type="entry name" value="DEHYDRODOLICHYL DIPHOSPHATE SYNTHASE FAMILY MEMBER"/>
    <property type="match status" value="1"/>
</dbReference>
<dbReference type="STRING" id="105785.A0A2J7QQ21"/>
<comment type="subcellular location">
    <subcellularLocation>
        <location evidence="2">Endoplasmic reticulum membrane</location>
        <topology evidence="2">Peripheral membrane protein</topology>
    </subcellularLocation>
</comment>
<evidence type="ECO:0000256" key="2">
    <source>
        <dbReference type="ARBA" id="ARBA00004406"/>
    </source>
</evidence>
<dbReference type="InterPro" id="IPR001441">
    <property type="entry name" value="UPP_synth-like"/>
</dbReference>
<organism evidence="13 14">
    <name type="scientific">Cryptotermes secundus</name>
    <dbReference type="NCBI Taxonomy" id="105785"/>
    <lineage>
        <taxon>Eukaryota</taxon>
        <taxon>Metazoa</taxon>
        <taxon>Ecdysozoa</taxon>
        <taxon>Arthropoda</taxon>
        <taxon>Hexapoda</taxon>
        <taxon>Insecta</taxon>
        <taxon>Pterygota</taxon>
        <taxon>Neoptera</taxon>
        <taxon>Polyneoptera</taxon>
        <taxon>Dictyoptera</taxon>
        <taxon>Blattodea</taxon>
        <taxon>Blattoidea</taxon>
        <taxon>Termitoidae</taxon>
        <taxon>Kalotermitidae</taxon>
        <taxon>Cryptotermitinae</taxon>
        <taxon>Cryptotermes</taxon>
    </lineage>
</organism>
<dbReference type="FunFam" id="3.40.1180.10:FF:000002">
    <property type="entry name" value="Alkyl transferase"/>
    <property type="match status" value="1"/>
</dbReference>
<dbReference type="GO" id="GO:0045547">
    <property type="term" value="F:ditrans,polycis-polyprenyl diphosphate synthase [(2E,6E)-farnesyl diphosphate specific] activity"/>
    <property type="evidence" value="ECO:0007669"/>
    <property type="project" value="UniProtKB-EC"/>
</dbReference>
<dbReference type="AlphaFoldDB" id="A0A2J7QQ21"/>
<evidence type="ECO:0000256" key="5">
    <source>
        <dbReference type="ARBA" id="ARBA00022679"/>
    </source>
</evidence>
<evidence type="ECO:0000256" key="9">
    <source>
        <dbReference type="ARBA" id="ARBA00047353"/>
    </source>
</evidence>
<sequence length="327" mass="37065">MTFHCAVYFPKLVVLWIISILHLKISLPSLVEMSWIRDSTLSWIQLLCVKIIKNGRVPKHVAFIMDGNRRYAKKNNVQKVEGHSQGFEKLAETLQWCLDLGISEVTVYAFSIENFKRSQEEVDALMELSRQKFKQLLCEKDKLMEHGVCIRIIGNLSLLPQDIQKLIAQAMILTKDNNKTFLNVAFAYTAREEMAQAVQAVVSGVEDGALRVSDVTQKLLSSCMYTSTSPDPELLIRTSGEVRLSDYMLWQVSCSCIYFADVLWPEFSIWHLLAAIIKFQRSYAQLVPVCQADEMANGSCSERSSVFQTRLAASRLATLEELSHAIS</sequence>
<protein>
    <recommendedName>
        <fullName evidence="12">Alkyl transferase</fullName>
        <ecNumber evidence="12">2.5.1.-</ecNumber>
    </recommendedName>
</protein>
<evidence type="ECO:0000256" key="10">
    <source>
        <dbReference type="ARBA" id="ARBA00058504"/>
    </source>
</evidence>
<dbReference type="SUPFAM" id="SSF64005">
    <property type="entry name" value="Undecaprenyl diphosphate synthase"/>
    <property type="match status" value="1"/>
</dbReference>
<dbReference type="Pfam" id="PF01255">
    <property type="entry name" value="Prenyltransf"/>
    <property type="match status" value="1"/>
</dbReference>
<evidence type="ECO:0000256" key="12">
    <source>
        <dbReference type="RuleBase" id="RU363018"/>
    </source>
</evidence>
<dbReference type="HAMAP" id="MF_01139">
    <property type="entry name" value="ISPT"/>
    <property type="match status" value="1"/>
</dbReference>
<accession>A0A2J7QQ21</accession>
<dbReference type="Gene3D" id="3.40.1180.10">
    <property type="entry name" value="Decaprenyl diphosphate synthase-like"/>
    <property type="match status" value="1"/>
</dbReference>
<evidence type="ECO:0000256" key="7">
    <source>
        <dbReference type="ARBA" id="ARBA00022842"/>
    </source>
</evidence>
<evidence type="ECO:0000313" key="13">
    <source>
        <dbReference type="EMBL" id="PNF30688.1"/>
    </source>
</evidence>
<evidence type="ECO:0000256" key="11">
    <source>
        <dbReference type="ARBA" id="ARBA00064670"/>
    </source>
</evidence>
<evidence type="ECO:0000256" key="4">
    <source>
        <dbReference type="ARBA" id="ARBA00005432"/>
    </source>
</evidence>
<dbReference type="EC" id="2.5.1.-" evidence="12"/>
<dbReference type="NCBIfam" id="TIGR00055">
    <property type="entry name" value="uppS"/>
    <property type="match status" value="1"/>
</dbReference>
<dbReference type="GO" id="GO:1904423">
    <property type="term" value="C:dehydrodolichyl diphosphate synthase complex"/>
    <property type="evidence" value="ECO:0007669"/>
    <property type="project" value="TreeGrafter"/>
</dbReference>
<name>A0A2J7QQ21_9NEOP</name>
<dbReference type="FunCoup" id="A0A2J7QQ21">
    <property type="interactions" value="1075"/>
</dbReference>
<comment type="subunit">
    <text evidence="11">Forms an active dehydrodolichyl diphosphate synthase complex with NUS1.</text>
</comment>
<dbReference type="Proteomes" id="UP000235965">
    <property type="component" value="Unassembled WGS sequence"/>
</dbReference>
<dbReference type="PROSITE" id="PS01066">
    <property type="entry name" value="UPP_SYNTHASE"/>
    <property type="match status" value="1"/>
</dbReference>
<reference evidence="13 14" key="1">
    <citation type="submission" date="2017-12" db="EMBL/GenBank/DDBJ databases">
        <title>Hemimetabolous genomes reveal molecular basis of termite eusociality.</title>
        <authorList>
            <person name="Harrison M.C."/>
            <person name="Jongepier E."/>
            <person name="Robertson H.M."/>
            <person name="Arning N."/>
            <person name="Bitard-Feildel T."/>
            <person name="Chao H."/>
            <person name="Childers C.P."/>
            <person name="Dinh H."/>
            <person name="Doddapaneni H."/>
            <person name="Dugan S."/>
            <person name="Gowin J."/>
            <person name="Greiner C."/>
            <person name="Han Y."/>
            <person name="Hu H."/>
            <person name="Hughes D.S.T."/>
            <person name="Huylmans A.-K."/>
            <person name="Kemena C."/>
            <person name="Kremer L.P.M."/>
            <person name="Lee S.L."/>
            <person name="Lopez-Ezquerra A."/>
            <person name="Mallet L."/>
            <person name="Monroy-Kuhn J.M."/>
            <person name="Moser A."/>
            <person name="Murali S.C."/>
            <person name="Muzny D.M."/>
            <person name="Otani S."/>
            <person name="Piulachs M.-D."/>
            <person name="Poelchau M."/>
            <person name="Qu J."/>
            <person name="Schaub F."/>
            <person name="Wada-Katsumata A."/>
            <person name="Worley K.C."/>
            <person name="Xie Q."/>
            <person name="Ylla G."/>
            <person name="Poulsen M."/>
            <person name="Gibbs R.A."/>
            <person name="Schal C."/>
            <person name="Richards S."/>
            <person name="Belles X."/>
            <person name="Korb J."/>
            <person name="Bornberg-Bauer E."/>
        </authorList>
    </citation>
    <scope>NUCLEOTIDE SEQUENCE [LARGE SCALE GENOMIC DNA]</scope>
    <source>
        <tissue evidence="13">Whole body</tissue>
    </source>
</reference>
<dbReference type="InterPro" id="IPR018520">
    <property type="entry name" value="UPP_synth-like_CS"/>
</dbReference>
<dbReference type="GO" id="GO:0016094">
    <property type="term" value="P:polyprenol biosynthetic process"/>
    <property type="evidence" value="ECO:0007669"/>
    <property type="project" value="TreeGrafter"/>
</dbReference>
<comment type="similarity">
    <text evidence="4 12">Belongs to the UPP synthase family.</text>
</comment>